<accession>E4QE24</accession>
<dbReference type="KEGG" id="chd:Calhy_0781"/>
<evidence type="ECO:0000313" key="1">
    <source>
        <dbReference type="EMBL" id="ADQ06518.1"/>
    </source>
</evidence>
<dbReference type="STRING" id="632292.Calhy_0781"/>
<dbReference type="EMBL" id="CP002219">
    <property type="protein sequence ID" value="ADQ06518.1"/>
    <property type="molecule type" value="Genomic_DNA"/>
</dbReference>
<gene>
    <name evidence="1" type="ordered locus">Calhy_0781</name>
</gene>
<organism evidence="1 2">
    <name type="scientific">Caldicellulosiruptor hydrothermalis (strain DSM 18901 / VKM B-2411 / 108)</name>
    <dbReference type="NCBI Taxonomy" id="632292"/>
    <lineage>
        <taxon>Bacteria</taxon>
        <taxon>Bacillati</taxon>
        <taxon>Bacillota</taxon>
        <taxon>Bacillota incertae sedis</taxon>
        <taxon>Caldicellulosiruptorales</taxon>
        <taxon>Caldicellulosiruptoraceae</taxon>
        <taxon>Caldicellulosiruptor</taxon>
    </lineage>
</organism>
<reference evidence="1 2" key="2">
    <citation type="journal article" date="2011" name="J. Bacteriol.">
        <title>Complete genome sequences for the anaerobic, extremely thermophilic plant biomass-degrading bacteria Caldicellulosiruptor hydrothermalis, Caldicellulosiruptor kristjanssonii, Caldicellulosiruptor kronotskyensis, Caldicellulosiruptor owensenis, and Caldicellulosiruptor lactoaceticus.</title>
        <authorList>
            <person name="Blumer-Schuette S.E."/>
            <person name="Ozdemir I."/>
            <person name="Mistry D."/>
            <person name="Lucas S."/>
            <person name="Lapidus A."/>
            <person name="Cheng J.F."/>
            <person name="Goodwin L.A."/>
            <person name="Pitluck S."/>
            <person name="Land M.L."/>
            <person name="Hauser L.J."/>
            <person name="Woyke T."/>
            <person name="Mikhailova N."/>
            <person name="Pati A."/>
            <person name="Kyrpides N.C."/>
            <person name="Ivanova N."/>
            <person name="Detter J.C."/>
            <person name="Walston-Davenport K."/>
            <person name="Han S."/>
            <person name="Adams M.W."/>
            <person name="Kelly R.M."/>
        </authorList>
    </citation>
    <scope>NUCLEOTIDE SEQUENCE [LARGE SCALE GENOMIC DNA]</scope>
    <source>
        <strain evidence="2">DSM 18901 / VKM B-2411 / 108</strain>
    </source>
</reference>
<dbReference type="AlphaFoldDB" id="E4QE24"/>
<dbReference type="Proteomes" id="UP000006890">
    <property type="component" value="Chromosome"/>
</dbReference>
<sequence>MLANSGASKLAQVLIERIATQTQKADVLELGTIQSDMSLKLDRFSVPIPQGEYLVAEWLVKLEIPFFEAKATQTGLKDSTGGDVTGEANFSFQPANIDKVKLNFKADLKAGDRVLVAWVNDNTDPVVICKVVSS</sequence>
<keyword evidence="2" id="KW-1185">Reference proteome</keyword>
<evidence type="ECO:0000313" key="2">
    <source>
        <dbReference type="Proteomes" id="UP000006890"/>
    </source>
</evidence>
<name>E4QE24_CALH1</name>
<dbReference type="HOGENOM" id="CLU_134919_0_0_9"/>
<reference key="1">
    <citation type="submission" date="2010-09" db="EMBL/GenBank/DDBJ databases">
        <title>Complete sequence of Caldicellulosiruptor hydrothermalis 108.</title>
        <authorList>
            <consortium name="US DOE Joint Genome Institute"/>
            <person name="Lucas S."/>
            <person name="Copeland A."/>
            <person name="Lapidus A."/>
            <person name="Cheng J.-F."/>
            <person name="Bruce D."/>
            <person name="Goodwin L."/>
            <person name="Pitluck S."/>
            <person name="Davenport K."/>
            <person name="Detter J.C."/>
            <person name="Han C."/>
            <person name="Tapia R."/>
            <person name="Land M."/>
            <person name="Hauser L."/>
            <person name="Chang Y.-J."/>
            <person name="Jeffries C."/>
            <person name="Kyrpides N."/>
            <person name="Ivanova N."/>
            <person name="Mikhailova N."/>
            <person name="Blumer-Schuette S.E."/>
            <person name="Kelly R.M."/>
            <person name="Woyke T."/>
        </authorList>
    </citation>
    <scope>NUCLEOTIDE SEQUENCE</scope>
    <source>
        <strain>108</strain>
    </source>
</reference>
<proteinExistence type="predicted"/>
<protein>
    <submittedName>
        <fullName evidence="1">Uncharacterized protein</fullName>
    </submittedName>
</protein>
<dbReference type="eggNOG" id="ENOG5032W1Z">
    <property type="taxonomic scope" value="Bacteria"/>
</dbReference>